<dbReference type="Proteomes" id="UP000660729">
    <property type="component" value="Unassembled WGS sequence"/>
</dbReference>
<feature type="transmembrane region" description="Helical" evidence="1">
    <location>
        <begin position="121"/>
        <end position="139"/>
    </location>
</feature>
<name>A0A8H6RNY2_9PEZI</name>
<dbReference type="OrthoDB" id="2332199at2759"/>
<keyword evidence="3" id="KW-1185">Reference proteome</keyword>
<dbReference type="EMBL" id="JABCIY010000061">
    <property type="protein sequence ID" value="KAF7194486.1"/>
    <property type="molecule type" value="Genomic_DNA"/>
</dbReference>
<gene>
    <name evidence="2" type="ORF">HII31_04291</name>
</gene>
<keyword evidence="1" id="KW-1133">Transmembrane helix</keyword>
<proteinExistence type="predicted"/>
<organism evidence="2 3">
    <name type="scientific">Pseudocercospora fuligena</name>
    <dbReference type="NCBI Taxonomy" id="685502"/>
    <lineage>
        <taxon>Eukaryota</taxon>
        <taxon>Fungi</taxon>
        <taxon>Dikarya</taxon>
        <taxon>Ascomycota</taxon>
        <taxon>Pezizomycotina</taxon>
        <taxon>Dothideomycetes</taxon>
        <taxon>Dothideomycetidae</taxon>
        <taxon>Mycosphaerellales</taxon>
        <taxon>Mycosphaerellaceae</taxon>
        <taxon>Pseudocercospora</taxon>
    </lineage>
</organism>
<evidence type="ECO:0000313" key="2">
    <source>
        <dbReference type="EMBL" id="KAF7194486.1"/>
    </source>
</evidence>
<protein>
    <submittedName>
        <fullName evidence="2">Uncharacterized protein</fullName>
    </submittedName>
</protein>
<keyword evidence="1" id="KW-0472">Membrane</keyword>
<reference evidence="2" key="1">
    <citation type="submission" date="2020-04" db="EMBL/GenBank/DDBJ databases">
        <title>Draft genome resource of the tomato pathogen Pseudocercospora fuligena.</title>
        <authorList>
            <person name="Zaccaron A."/>
        </authorList>
    </citation>
    <scope>NUCLEOTIDE SEQUENCE</scope>
    <source>
        <strain evidence="2">PF001</strain>
    </source>
</reference>
<dbReference type="AlphaFoldDB" id="A0A8H6RNY2"/>
<sequence>MFFWNSENLKVADIFVVINTTAQLFYVATQLGPMDTRNPGSVLTHIVSKTFAGIGVLDILHNTSVAFYKNELPSTTLKVATGLAFAGVSAMSDWIFGGCLVYDLIALSVGQSQYDVSWSKLLGFFAAGSAAIVGARNYLK</sequence>
<evidence type="ECO:0000313" key="3">
    <source>
        <dbReference type="Proteomes" id="UP000660729"/>
    </source>
</evidence>
<accession>A0A8H6RNY2</accession>
<comment type="caution">
    <text evidence="2">The sequence shown here is derived from an EMBL/GenBank/DDBJ whole genome shotgun (WGS) entry which is preliminary data.</text>
</comment>
<feature type="transmembrane region" description="Helical" evidence="1">
    <location>
        <begin position="83"/>
        <end position="109"/>
    </location>
</feature>
<evidence type="ECO:0000256" key="1">
    <source>
        <dbReference type="SAM" id="Phobius"/>
    </source>
</evidence>
<keyword evidence="1" id="KW-0812">Transmembrane</keyword>